<dbReference type="FunFam" id="1.10.10.10:FF:000001">
    <property type="entry name" value="LysR family transcriptional regulator"/>
    <property type="match status" value="1"/>
</dbReference>
<keyword evidence="7" id="KW-1185">Reference proteome</keyword>
<dbReference type="OrthoDB" id="9815174at2"/>
<feature type="domain" description="HTH lysR-type" evidence="5">
    <location>
        <begin position="1"/>
        <end position="58"/>
    </location>
</feature>
<dbReference type="EMBL" id="CP042582">
    <property type="protein sequence ID" value="QEX20880.1"/>
    <property type="molecule type" value="Genomic_DNA"/>
</dbReference>
<evidence type="ECO:0000313" key="7">
    <source>
        <dbReference type="Proteomes" id="UP000325797"/>
    </source>
</evidence>
<keyword evidence="3" id="KW-0238">DNA-binding</keyword>
<dbReference type="Pfam" id="PF03466">
    <property type="entry name" value="LysR_substrate"/>
    <property type="match status" value="1"/>
</dbReference>
<proteinExistence type="inferred from homology"/>
<dbReference type="Gene3D" id="1.10.10.10">
    <property type="entry name" value="Winged helix-like DNA-binding domain superfamily/Winged helix DNA-binding domain"/>
    <property type="match status" value="1"/>
</dbReference>
<dbReference type="RefSeq" id="WP_151115088.1">
    <property type="nucleotide sequence ID" value="NZ_CP042582.1"/>
</dbReference>
<dbReference type="PANTHER" id="PTHR30126">
    <property type="entry name" value="HTH-TYPE TRANSCRIPTIONAL REGULATOR"/>
    <property type="match status" value="1"/>
</dbReference>
<evidence type="ECO:0000313" key="6">
    <source>
        <dbReference type="EMBL" id="QEX20880.1"/>
    </source>
</evidence>
<gene>
    <name evidence="6" type="ORF">FRZ61_08000</name>
</gene>
<evidence type="ECO:0000256" key="4">
    <source>
        <dbReference type="ARBA" id="ARBA00023163"/>
    </source>
</evidence>
<dbReference type="GO" id="GO:0000976">
    <property type="term" value="F:transcription cis-regulatory region binding"/>
    <property type="evidence" value="ECO:0007669"/>
    <property type="project" value="TreeGrafter"/>
</dbReference>
<dbReference type="AlphaFoldDB" id="A0A5J6MXD1"/>
<name>A0A5J6MXD1_9PROT</name>
<evidence type="ECO:0000256" key="3">
    <source>
        <dbReference type="ARBA" id="ARBA00023125"/>
    </source>
</evidence>
<dbReference type="InterPro" id="IPR005119">
    <property type="entry name" value="LysR_subst-bd"/>
</dbReference>
<dbReference type="KEGG" id="hadh:FRZ61_08000"/>
<dbReference type="PRINTS" id="PR00039">
    <property type="entry name" value="HTHLYSR"/>
</dbReference>
<reference evidence="6 7" key="1">
    <citation type="submission" date="2019-08" db="EMBL/GenBank/DDBJ databases">
        <title>Hyperibacter terrae gen. nov., sp. nov. and Hyperibacter viscosus sp. nov., two new members in the family Rhodospirillaceae isolated from the rhizosphere of Hypericum perforatum.</title>
        <authorList>
            <person name="Noviana Z."/>
        </authorList>
    </citation>
    <scope>NUCLEOTIDE SEQUENCE [LARGE SCALE GENOMIC DNA]</scope>
    <source>
        <strain evidence="6 7">R5959</strain>
    </source>
</reference>
<dbReference type="GO" id="GO:0003700">
    <property type="term" value="F:DNA-binding transcription factor activity"/>
    <property type="evidence" value="ECO:0007669"/>
    <property type="project" value="InterPro"/>
</dbReference>
<keyword evidence="4" id="KW-0804">Transcription</keyword>
<dbReference type="Proteomes" id="UP000325797">
    <property type="component" value="Chromosome"/>
</dbReference>
<evidence type="ECO:0000259" key="5">
    <source>
        <dbReference type="PROSITE" id="PS50931"/>
    </source>
</evidence>
<sequence length="311" mass="32675">MNTHDIEAFVAVIDTGSISAAAAQLNLTQPAITRRIQNLEQALGTSLLDRAGKPLKPTGAGREAYQLGRRVLRSVGDLVAGVAPDGTPTGELRLGITPNVGDVALAGPIDEVRASFPRLSLRITSSWSPTLIRLILAGSLDAAAVMVMQETEIPAPLQATPLGKLELAVVAARQLGLPRRADLKAVSAHPWIVNQEGCGTRAGIAALFAAAGLPFQVAVEAQGTELKLSLAARGIGLAIVPPWTIERSAYRDELTVLRVAGLPEAIHGWIVHLPMLGKLALPVERFRAAFAENLEALVKARPAGGARRKTG</sequence>
<dbReference type="SUPFAM" id="SSF53850">
    <property type="entry name" value="Periplasmic binding protein-like II"/>
    <property type="match status" value="1"/>
</dbReference>
<dbReference type="InterPro" id="IPR000847">
    <property type="entry name" value="LysR_HTH_N"/>
</dbReference>
<accession>A0A5J6MXD1</accession>
<comment type="similarity">
    <text evidence="1">Belongs to the LysR transcriptional regulatory family.</text>
</comment>
<protein>
    <submittedName>
        <fullName evidence="6">Transcriptional regulator</fullName>
    </submittedName>
</protein>
<organism evidence="6 7">
    <name type="scientific">Hypericibacter adhaerens</name>
    <dbReference type="NCBI Taxonomy" id="2602016"/>
    <lineage>
        <taxon>Bacteria</taxon>
        <taxon>Pseudomonadati</taxon>
        <taxon>Pseudomonadota</taxon>
        <taxon>Alphaproteobacteria</taxon>
        <taxon>Rhodospirillales</taxon>
        <taxon>Dongiaceae</taxon>
        <taxon>Hypericibacter</taxon>
    </lineage>
</organism>
<dbReference type="Gene3D" id="3.40.190.10">
    <property type="entry name" value="Periplasmic binding protein-like II"/>
    <property type="match status" value="2"/>
</dbReference>
<keyword evidence="2" id="KW-0805">Transcription regulation</keyword>
<dbReference type="Pfam" id="PF00126">
    <property type="entry name" value="HTH_1"/>
    <property type="match status" value="1"/>
</dbReference>
<dbReference type="PROSITE" id="PS50931">
    <property type="entry name" value="HTH_LYSR"/>
    <property type="match status" value="1"/>
</dbReference>
<evidence type="ECO:0000256" key="2">
    <source>
        <dbReference type="ARBA" id="ARBA00023015"/>
    </source>
</evidence>
<dbReference type="SUPFAM" id="SSF46785">
    <property type="entry name" value="Winged helix' DNA-binding domain"/>
    <property type="match status" value="1"/>
</dbReference>
<dbReference type="InterPro" id="IPR036390">
    <property type="entry name" value="WH_DNA-bd_sf"/>
</dbReference>
<dbReference type="InterPro" id="IPR036388">
    <property type="entry name" value="WH-like_DNA-bd_sf"/>
</dbReference>
<dbReference type="CDD" id="cd05466">
    <property type="entry name" value="PBP2_LTTR_substrate"/>
    <property type="match status" value="1"/>
</dbReference>
<dbReference type="PANTHER" id="PTHR30126:SF39">
    <property type="entry name" value="HTH-TYPE TRANSCRIPTIONAL REGULATOR CYSL"/>
    <property type="match status" value="1"/>
</dbReference>
<evidence type="ECO:0000256" key="1">
    <source>
        <dbReference type="ARBA" id="ARBA00009437"/>
    </source>
</evidence>